<keyword evidence="1" id="KW-0732">Signal</keyword>
<dbReference type="Proteomes" id="UP001629113">
    <property type="component" value="Unassembled WGS sequence"/>
</dbReference>
<name>A0ABR4P667_9HELO</name>
<reference evidence="2 3" key="1">
    <citation type="submission" date="2024-06" db="EMBL/GenBank/DDBJ databases">
        <title>Complete genome of Phlyctema vagabunda strain 19-DSS-EL-015.</title>
        <authorList>
            <person name="Fiorenzani C."/>
        </authorList>
    </citation>
    <scope>NUCLEOTIDE SEQUENCE [LARGE SCALE GENOMIC DNA]</scope>
    <source>
        <strain evidence="2 3">19-DSS-EL-015</strain>
    </source>
</reference>
<keyword evidence="3" id="KW-1185">Reference proteome</keyword>
<feature type="signal peptide" evidence="1">
    <location>
        <begin position="1"/>
        <end position="23"/>
    </location>
</feature>
<proteinExistence type="predicted"/>
<feature type="chain" id="PRO_5045713837" description="Secreted protein" evidence="1">
    <location>
        <begin position="24"/>
        <end position="75"/>
    </location>
</feature>
<dbReference type="EMBL" id="JBFCZG010000008">
    <property type="protein sequence ID" value="KAL3418800.1"/>
    <property type="molecule type" value="Genomic_DNA"/>
</dbReference>
<gene>
    <name evidence="2" type="ORF">PVAG01_09021</name>
</gene>
<evidence type="ECO:0000313" key="3">
    <source>
        <dbReference type="Proteomes" id="UP001629113"/>
    </source>
</evidence>
<evidence type="ECO:0000256" key="1">
    <source>
        <dbReference type="SAM" id="SignalP"/>
    </source>
</evidence>
<protein>
    <recommendedName>
        <fullName evidence="4">Secreted protein</fullName>
    </recommendedName>
</protein>
<comment type="caution">
    <text evidence="2">The sequence shown here is derived from an EMBL/GenBank/DDBJ whole genome shotgun (WGS) entry which is preliminary data.</text>
</comment>
<sequence>MCRPIGFSIWGLLLLIYNEVYLAAAPRVSRLYDGSAVQRSLNSSVQSWRFDCRIPATEQKDHRPLGRHFLPVYRT</sequence>
<evidence type="ECO:0000313" key="2">
    <source>
        <dbReference type="EMBL" id="KAL3418800.1"/>
    </source>
</evidence>
<accession>A0ABR4P667</accession>
<organism evidence="2 3">
    <name type="scientific">Phlyctema vagabunda</name>
    <dbReference type="NCBI Taxonomy" id="108571"/>
    <lineage>
        <taxon>Eukaryota</taxon>
        <taxon>Fungi</taxon>
        <taxon>Dikarya</taxon>
        <taxon>Ascomycota</taxon>
        <taxon>Pezizomycotina</taxon>
        <taxon>Leotiomycetes</taxon>
        <taxon>Helotiales</taxon>
        <taxon>Dermateaceae</taxon>
        <taxon>Phlyctema</taxon>
    </lineage>
</organism>
<evidence type="ECO:0008006" key="4">
    <source>
        <dbReference type="Google" id="ProtNLM"/>
    </source>
</evidence>